<accession>A0A2T2WIW8</accession>
<dbReference type="CDD" id="cd07377">
    <property type="entry name" value="WHTH_GntR"/>
    <property type="match status" value="1"/>
</dbReference>
<reference evidence="5 6" key="1">
    <citation type="journal article" date="2014" name="BMC Genomics">
        <title>Comparison of environmental and isolate Sulfobacillus genomes reveals diverse carbon, sulfur, nitrogen, and hydrogen metabolisms.</title>
        <authorList>
            <person name="Justice N.B."/>
            <person name="Norman A."/>
            <person name="Brown C.T."/>
            <person name="Singh A."/>
            <person name="Thomas B.C."/>
            <person name="Banfield J.F."/>
        </authorList>
    </citation>
    <scope>NUCLEOTIDE SEQUENCE [LARGE SCALE GENOMIC DNA]</scope>
    <source>
        <strain evidence="5">AMDSBA5</strain>
    </source>
</reference>
<protein>
    <submittedName>
        <fullName evidence="5">GntR family transcriptional regulator</fullName>
    </submittedName>
</protein>
<dbReference type="InterPro" id="IPR000524">
    <property type="entry name" value="Tscrpt_reg_HTH_GntR"/>
</dbReference>
<proteinExistence type="predicted"/>
<evidence type="ECO:0000313" key="6">
    <source>
        <dbReference type="Proteomes" id="UP000242705"/>
    </source>
</evidence>
<dbReference type="SMART" id="SM00345">
    <property type="entry name" value="HTH_GNTR"/>
    <property type="match status" value="1"/>
</dbReference>
<evidence type="ECO:0000313" key="5">
    <source>
        <dbReference type="EMBL" id="PSR22183.1"/>
    </source>
</evidence>
<dbReference type="AlphaFoldDB" id="A0A2T2WIW8"/>
<keyword evidence="1" id="KW-0805">Transcription regulation</keyword>
<dbReference type="Gene3D" id="1.20.120.530">
    <property type="entry name" value="GntR ligand-binding domain-like"/>
    <property type="match status" value="1"/>
</dbReference>
<dbReference type="InterPro" id="IPR011711">
    <property type="entry name" value="GntR_C"/>
</dbReference>
<name>A0A2T2WIW8_SULTH</name>
<sequence>MPIPRNLDRLPRLSVRDKVLVQLQQWIIDGTLQPEEKLNDVELADALQVSRTPIREALQILELQGFVELIPGKATRVTPIDSHDVFKIYPPLALLEALNAQDATSRIRPDIIEELKHVNRGLRQALDQRNSWQALEWDRQFHALIAEAADNPYVTSFTTLLHMHASRLKYRFFQHLVLPAYTSVDEHALIIQALEDKNAEMASAIMKKNWLRPMEELAKSLVTT</sequence>
<evidence type="ECO:0000256" key="3">
    <source>
        <dbReference type="ARBA" id="ARBA00023163"/>
    </source>
</evidence>
<dbReference type="SMART" id="SM00895">
    <property type="entry name" value="FCD"/>
    <property type="match status" value="1"/>
</dbReference>
<keyword evidence="2" id="KW-0238">DNA-binding</keyword>
<dbReference type="Gene3D" id="1.10.10.10">
    <property type="entry name" value="Winged helix-like DNA-binding domain superfamily/Winged helix DNA-binding domain"/>
    <property type="match status" value="1"/>
</dbReference>
<organism evidence="5 6">
    <name type="scientific">Sulfobacillus thermosulfidooxidans</name>
    <dbReference type="NCBI Taxonomy" id="28034"/>
    <lineage>
        <taxon>Bacteria</taxon>
        <taxon>Bacillati</taxon>
        <taxon>Bacillota</taxon>
        <taxon>Clostridia</taxon>
        <taxon>Eubacteriales</taxon>
        <taxon>Clostridiales Family XVII. Incertae Sedis</taxon>
        <taxon>Sulfobacillus</taxon>
    </lineage>
</organism>
<dbReference type="EMBL" id="PXYX01000092">
    <property type="protein sequence ID" value="PSR22183.1"/>
    <property type="molecule type" value="Genomic_DNA"/>
</dbReference>
<dbReference type="Pfam" id="PF00392">
    <property type="entry name" value="GntR"/>
    <property type="match status" value="1"/>
</dbReference>
<dbReference type="SUPFAM" id="SSF48008">
    <property type="entry name" value="GntR ligand-binding domain-like"/>
    <property type="match status" value="1"/>
</dbReference>
<feature type="domain" description="HTH gntR-type" evidence="4">
    <location>
        <begin position="13"/>
        <end position="80"/>
    </location>
</feature>
<dbReference type="GO" id="GO:0003700">
    <property type="term" value="F:DNA-binding transcription factor activity"/>
    <property type="evidence" value="ECO:0007669"/>
    <property type="project" value="InterPro"/>
</dbReference>
<dbReference type="InterPro" id="IPR008920">
    <property type="entry name" value="TF_FadR/GntR_C"/>
</dbReference>
<keyword evidence="3" id="KW-0804">Transcription</keyword>
<dbReference type="Proteomes" id="UP000242705">
    <property type="component" value="Unassembled WGS sequence"/>
</dbReference>
<dbReference type="InterPro" id="IPR036390">
    <property type="entry name" value="WH_DNA-bd_sf"/>
</dbReference>
<dbReference type="PANTHER" id="PTHR43537">
    <property type="entry name" value="TRANSCRIPTIONAL REGULATOR, GNTR FAMILY"/>
    <property type="match status" value="1"/>
</dbReference>
<dbReference type="PANTHER" id="PTHR43537:SF24">
    <property type="entry name" value="GLUCONATE OPERON TRANSCRIPTIONAL REPRESSOR"/>
    <property type="match status" value="1"/>
</dbReference>
<evidence type="ECO:0000256" key="2">
    <source>
        <dbReference type="ARBA" id="ARBA00023125"/>
    </source>
</evidence>
<dbReference type="PROSITE" id="PS50949">
    <property type="entry name" value="HTH_GNTR"/>
    <property type="match status" value="1"/>
</dbReference>
<dbReference type="GO" id="GO:0003677">
    <property type="term" value="F:DNA binding"/>
    <property type="evidence" value="ECO:0007669"/>
    <property type="project" value="UniProtKB-KW"/>
</dbReference>
<evidence type="ECO:0000256" key="1">
    <source>
        <dbReference type="ARBA" id="ARBA00023015"/>
    </source>
</evidence>
<gene>
    <name evidence="5" type="ORF">C7B47_16835</name>
</gene>
<comment type="caution">
    <text evidence="5">The sequence shown here is derived from an EMBL/GenBank/DDBJ whole genome shotgun (WGS) entry which is preliminary data.</text>
</comment>
<evidence type="ECO:0000259" key="4">
    <source>
        <dbReference type="PROSITE" id="PS50949"/>
    </source>
</evidence>
<dbReference type="InterPro" id="IPR036388">
    <property type="entry name" value="WH-like_DNA-bd_sf"/>
</dbReference>
<dbReference type="Pfam" id="PF07729">
    <property type="entry name" value="FCD"/>
    <property type="match status" value="1"/>
</dbReference>
<dbReference type="SUPFAM" id="SSF46785">
    <property type="entry name" value="Winged helix' DNA-binding domain"/>
    <property type="match status" value="1"/>
</dbReference>